<dbReference type="PANTHER" id="PTHR47861:SF3">
    <property type="entry name" value="FKBP-TYPE PEPTIDYL-PROLYL CIS-TRANS ISOMERASE SLYD"/>
    <property type="match status" value="1"/>
</dbReference>
<proteinExistence type="inferred from homology"/>
<evidence type="ECO:0000259" key="12">
    <source>
        <dbReference type="Pfam" id="PF00254"/>
    </source>
</evidence>
<evidence type="ECO:0000313" key="14">
    <source>
        <dbReference type="Proteomes" id="UP000186351"/>
    </source>
</evidence>
<dbReference type="EC" id="5.2.1.8" evidence="4"/>
<organism evidence="13 14">
    <name type="scientific">Muribaculum intestinale</name>
    <dbReference type="NCBI Taxonomy" id="1796646"/>
    <lineage>
        <taxon>Bacteria</taxon>
        <taxon>Pseudomonadati</taxon>
        <taxon>Bacteroidota</taxon>
        <taxon>Bacteroidia</taxon>
        <taxon>Bacteroidales</taxon>
        <taxon>Muribaculaceae</taxon>
        <taxon>Muribaculum</taxon>
    </lineage>
</organism>
<dbReference type="OrthoDB" id="9808891at2"/>
<evidence type="ECO:0000256" key="1">
    <source>
        <dbReference type="ARBA" id="ARBA00000971"/>
    </source>
</evidence>
<keyword evidence="6" id="KW-0697">Rotamase</keyword>
<dbReference type="InterPro" id="IPR048261">
    <property type="entry name" value="SlpA/SlyD-like_ins_sf"/>
</dbReference>
<dbReference type="SUPFAM" id="SSF54534">
    <property type="entry name" value="FKBP-like"/>
    <property type="match status" value="1"/>
</dbReference>
<dbReference type="GO" id="GO:0005737">
    <property type="term" value="C:cytoplasm"/>
    <property type="evidence" value="ECO:0007669"/>
    <property type="project" value="UniProtKB-SubCell"/>
</dbReference>
<feature type="domain" description="PPIase FKBP-type" evidence="12">
    <location>
        <begin position="3"/>
        <end position="92"/>
    </location>
</feature>
<evidence type="ECO:0000256" key="5">
    <source>
        <dbReference type="ARBA" id="ARBA00022490"/>
    </source>
</evidence>
<dbReference type="EMBL" id="CP015402">
    <property type="protein sequence ID" value="ANU64217.1"/>
    <property type="molecule type" value="Genomic_DNA"/>
</dbReference>
<keyword evidence="14" id="KW-1185">Reference proteome</keyword>
<evidence type="ECO:0000256" key="2">
    <source>
        <dbReference type="ARBA" id="ARBA00004496"/>
    </source>
</evidence>
<dbReference type="KEGG" id="pary:A4V02_11190"/>
<dbReference type="Pfam" id="PF00254">
    <property type="entry name" value="FKBP_C"/>
    <property type="match status" value="1"/>
</dbReference>
<accession>A0A1Z2XGW3</accession>
<gene>
    <name evidence="13" type="ORF">A4V02_11190</name>
</gene>
<evidence type="ECO:0000256" key="6">
    <source>
        <dbReference type="ARBA" id="ARBA00023110"/>
    </source>
</evidence>
<evidence type="ECO:0000256" key="7">
    <source>
        <dbReference type="ARBA" id="ARBA00023186"/>
    </source>
</evidence>
<comment type="similarity">
    <text evidence="3">Belongs to the FKBP-type PPIase family.</text>
</comment>
<comment type="function">
    <text evidence="9">Also involved in hydrogenase metallocenter assembly, probably by participating in the nickel insertion step. This function in hydrogenase biosynthesis requires chaperone activity and the presence of the metal-binding domain, but not PPIase activity.</text>
</comment>
<keyword evidence="5" id="KW-0963">Cytoplasm</keyword>
<evidence type="ECO:0000256" key="10">
    <source>
        <dbReference type="ARBA" id="ARBA00040015"/>
    </source>
</evidence>
<dbReference type="RefSeq" id="WP_068961507.1">
    <property type="nucleotide sequence ID" value="NZ_CAJTAP010000001.1"/>
</dbReference>
<sequence>MEKIEPGKYVEMVYDLSVVTPDGEELVHKVEPDSPERIVFGVTKGVIVPLEKAIEGLKKGDAFDVKVSAAEGFGPHDPEQVAHLDKSIFEVEGKFDDEYVTVGNYIPMMTAEGYRINGKVLEITDKEVVMDFNHPLAGKDVRFRGTIAEVREATPEELHPAHGGCGGCSGCGSDEDGECGCNDGSCGGCH</sequence>
<dbReference type="Gene3D" id="3.10.50.40">
    <property type="match status" value="1"/>
</dbReference>
<dbReference type="GeneID" id="65537436"/>
<evidence type="ECO:0000256" key="8">
    <source>
        <dbReference type="ARBA" id="ARBA00023235"/>
    </source>
</evidence>
<name>A0A1B1SBQ9_9BACT</name>
<accession>A0A1B1SBQ9</accession>
<evidence type="ECO:0000256" key="9">
    <source>
        <dbReference type="ARBA" id="ARBA00037071"/>
    </source>
</evidence>
<protein>
    <recommendedName>
        <fullName evidence="10">FKBP-type peptidyl-prolyl cis-trans isomerase SlyD</fullName>
        <ecNumber evidence="4">5.2.1.8</ecNumber>
    </recommendedName>
    <alternativeName>
        <fullName evidence="11">Metallochaperone SlyD</fullName>
    </alternativeName>
</protein>
<comment type="subcellular location">
    <subcellularLocation>
        <location evidence="2">Cytoplasm</location>
    </subcellularLocation>
</comment>
<evidence type="ECO:0000256" key="3">
    <source>
        <dbReference type="ARBA" id="ARBA00006577"/>
    </source>
</evidence>
<comment type="catalytic activity">
    <reaction evidence="1">
        <text>[protein]-peptidylproline (omega=180) = [protein]-peptidylproline (omega=0)</text>
        <dbReference type="Rhea" id="RHEA:16237"/>
        <dbReference type="Rhea" id="RHEA-COMP:10747"/>
        <dbReference type="Rhea" id="RHEA-COMP:10748"/>
        <dbReference type="ChEBI" id="CHEBI:83833"/>
        <dbReference type="ChEBI" id="CHEBI:83834"/>
        <dbReference type="EC" id="5.2.1.8"/>
    </reaction>
</comment>
<dbReference type="Proteomes" id="UP000186351">
    <property type="component" value="Chromosome"/>
</dbReference>
<dbReference type="InterPro" id="IPR001179">
    <property type="entry name" value="PPIase_FKBP_dom"/>
</dbReference>
<reference evidence="14" key="1">
    <citation type="submission" date="2016-04" db="EMBL/GenBank/DDBJ databases">
        <title>Complete Genome Sequences of Twelve Strains of a Stable Defined Moderately Diverse Mouse Microbiota 2 (sDMDMm2).</title>
        <authorList>
            <person name="Uchimura Y."/>
            <person name="Wyss M."/>
            <person name="Brugiroux S."/>
            <person name="Limenitakis J.P."/>
            <person name="Stecher B."/>
            <person name="McCoy K.D."/>
            <person name="Macpherson A.J."/>
        </authorList>
    </citation>
    <scope>NUCLEOTIDE SEQUENCE [LARGE SCALE GENOMIC DNA]</scope>
    <source>
        <strain evidence="14">YL27</strain>
    </source>
</reference>
<keyword evidence="8" id="KW-0413">Isomerase</keyword>
<dbReference type="AlphaFoldDB" id="A0A1B1SBQ9"/>
<dbReference type="GO" id="GO:0042026">
    <property type="term" value="P:protein refolding"/>
    <property type="evidence" value="ECO:0007669"/>
    <property type="project" value="UniProtKB-ARBA"/>
</dbReference>
<evidence type="ECO:0000256" key="11">
    <source>
        <dbReference type="ARBA" id="ARBA00042772"/>
    </source>
</evidence>
<dbReference type="Gene3D" id="2.40.10.330">
    <property type="match status" value="1"/>
</dbReference>
<dbReference type="GO" id="GO:0003755">
    <property type="term" value="F:peptidyl-prolyl cis-trans isomerase activity"/>
    <property type="evidence" value="ECO:0007669"/>
    <property type="project" value="UniProtKB-KW"/>
</dbReference>
<dbReference type="STRING" id="1796646.A4V02_11190"/>
<keyword evidence="7" id="KW-0143">Chaperone</keyword>
<dbReference type="PANTHER" id="PTHR47861">
    <property type="entry name" value="FKBP-TYPE PEPTIDYL-PROLYL CIS-TRANS ISOMERASE SLYD"/>
    <property type="match status" value="1"/>
</dbReference>
<dbReference type="InterPro" id="IPR046357">
    <property type="entry name" value="PPIase_dom_sf"/>
</dbReference>
<evidence type="ECO:0000313" key="13">
    <source>
        <dbReference type="EMBL" id="ANU64217.1"/>
    </source>
</evidence>
<evidence type="ECO:0000256" key="4">
    <source>
        <dbReference type="ARBA" id="ARBA00013194"/>
    </source>
</evidence>